<evidence type="ECO:0000313" key="2">
    <source>
        <dbReference type="EMBL" id="OAQ75157.1"/>
    </source>
</evidence>
<protein>
    <submittedName>
        <fullName evidence="2">Uncharacterized protein</fullName>
    </submittedName>
</protein>
<proteinExistence type="predicted"/>
<evidence type="ECO:0000256" key="1">
    <source>
        <dbReference type="SAM" id="MobiDB-lite"/>
    </source>
</evidence>
<accession>A0A179GBH1</accession>
<sequence>MPTISDVKTNLTTLVRTSCRLLDRPMDIARRSRRRQATAPCRDSARSESSASVLPCPSPRNRTQRLQKHLLPLPSCPRAYPWVDSCRPPGSSQHPPVTGQTRPESWATPSRRPVSPQTSVSPGPPRSEAGHSAPCVGQYTDYSEQAGRAVAVRRRSANIPHNLRAILARAFSLSGLVGGRRRRRSGRRPVRGAEIERRRLARGQTPGAHPASAVARGRRGRGQGPLPAQVARHLDPEGVDVALRDLVGLPVPLADEVAAVQLARRHLAAPRGRVVRVHDDAQVCGRLTVAVKGTVAARHDASVERAVRLVAAELAEGKASLLELLVREVHGQEISAGSLGGEVPLVVDVILVAAFESKIVEVRGAARLEALAATGVGVVKILVVRISCHFDD</sequence>
<feature type="region of interest" description="Disordered" evidence="1">
    <location>
        <begin position="87"/>
        <end position="137"/>
    </location>
</feature>
<evidence type="ECO:0000313" key="3">
    <source>
        <dbReference type="Proteomes" id="UP000078240"/>
    </source>
</evidence>
<dbReference type="Proteomes" id="UP000078240">
    <property type="component" value="Unassembled WGS sequence"/>
</dbReference>
<dbReference type="AlphaFoldDB" id="A0A179GBH1"/>
<feature type="compositionally biased region" description="Polar residues" evidence="1">
    <location>
        <begin position="90"/>
        <end position="103"/>
    </location>
</feature>
<organism evidence="2 3">
    <name type="scientific">Purpureocillium lilacinum</name>
    <name type="common">Paecilomyces lilacinus</name>
    <dbReference type="NCBI Taxonomy" id="33203"/>
    <lineage>
        <taxon>Eukaryota</taxon>
        <taxon>Fungi</taxon>
        <taxon>Dikarya</taxon>
        <taxon>Ascomycota</taxon>
        <taxon>Pezizomycotina</taxon>
        <taxon>Sordariomycetes</taxon>
        <taxon>Hypocreomycetidae</taxon>
        <taxon>Hypocreales</taxon>
        <taxon>Ophiocordycipitaceae</taxon>
        <taxon>Purpureocillium</taxon>
    </lineage>
</organism>
<name>A0A179GBH1_PURLI</name>
<comment type="caution">
    <text evidence="2">The sequence shown here is derived from an EMBL/GenBank/DDBJ whole genome shotgun (WGS) entry which is preliminary data.</text>
</comment>
<dbReference type="EMBL" id="LSBH01000008">
    <property type="protein sequence ID" value="OAQ75157.1"/>
    <property type="molecule type" value="Genomic_DNA"/>
</dbReference>
<gene>
    <name evidence="2" type="ORF">VFPBJ_09132</name>
</gene>
<feature type="region of interest" description="Disordered" evidence="1">
    <location>
        <begin position="180"/>
        <end position="228"/>
    </location>
</feature>
<feature type="compositionally biased region" description="Basic residues" evidence="1">
    <location>
        <begin position="180"/>
        <end position="190"/>
    </location>
</feature>
<reference evidence="2 3" key="1">
    <citation type="submission" date="2016-01" db="EMBL/GenBank/DDBJ databases">
        <title>Biosynthesis of antibiotic leucinostatins and their inhibition on Phytophthora in bio-control Purpureocillium lilacinum.</title>
        <authorList>
            <person name="Wang G."/>
            <person name="Liu Z."/>
            <person name="Lin R."/>
            <person name="Li E."/>
            <person name="Mao Z."/>
            <person name="Ling J."/>
            <person name="Yin W."/>
            <person name="Xie B."/>
        </authorList>
    </citation>
    <scope>NUCLEOTIDE SEQUENCE [LARGE SCALE GENOMIC DNA]</scope>
    <source>
        <strain evidence="2">PLBJ-1</strain>
    </source>
</reference>
<feature type="region of interest" description="Disordered" evidence="1">
    <location>
        <begin position="26"/>
        <end position="61"/>
    </location>
</feature>